<feature type="domain" description="Ig-like" evidence="13">
    <location>
        <begin position="1078"/>
        <end position="1165"/>
    </location>
</feature>
<evidence type="ECO:0000259" key="14">
    <source>
        <dbReference type="PROSITE" id="PS50853"/>
    </source>
</evidence>
<dbReference type="GO" id="GO:0007030">
    <property type="term" value="P:Golgi organization"/>
    <property type="evidence" value="ECO:0007669"/>
    <property type="project" value="UniProtKB-ARBA"/>
</dbReference>
<feature type="domain" description="Ig-like" evidence="13">
    <location>
        <begin position="1266"/>
        <end position="1351"/>
    </location>
</feature>
<feature type="domain" description="Ig-like" evidence="13">
    <location>
        <begin position="1355"/>
        <end position="1442"/>
    </location>
</feature>
<dbReference type="InterPro" id="IPR003598">
    <property type="entry name" value="Ig_sub2"/>
</dbReference>
<dbReference type="FunFam" id="2.60.40.10:FF:000502">
    <property type="entry name" value="obscurin-like protein 1 isoform X2"/>
    <property type="match status" value="1"/>
</dbReference>
<feature type="domain" description="Ig-like" evidence="13">
    <location>
        <begin position="1169"/>
        <end position="1261"/>
    </location>
</feature>
<feature type="domain" description="Ig-like" evidence="13">
    <location>
        <begin position="986"/>
        <end position="1075"/>
    </location>
</feature>
<dbReference type="InterPro" id="IPR007110">
    <property type="entry name" value="Ig-like_dom"/>
</dbReference>
<evidence type="ECO:0000259" key="13">
    <source>
        <dbReference type="PROSITE" id="PS50835"/>
    </source>
</evidence>
<evidence type="ECO:0000256" key="11">
    <source>
        <dbReference type="ARBA" id="ARBA00067525"/>
    </source>
</evidence>
<feature type="domain" description="Fibronectin type-III" evidence="14">
    <location>
        <begin position="517"/>
        <end position="615"/>
    </location>
</feature>
<accession>A0A480HPL2</accession>
<dbReference type="EMBL" id="DQIR01072136">
    <property type="protein sequence ID" value="HDA27612.1"/>
    <property type="molecule type" value="Transcribed_RNA"/>
</dbReference>
<dbReference type="FunFam" id="2.60.40.10:FF:000623">
    <property type="entry name" value="obscurin-like protein 1 isoform X2"/>
    <property type="match status" value="1"/>
</dbReference>
<evidence type="ECO:0000256" key="5">
    <source>
        <dbReference type="ARBA" id="ARBA00022737"/>
    </source>
</evidence>
<dbReference type="InterPro" id="IPR003961">
    <property type="entry name" value="FN3_dom"/>
</dbReference>
<dbReference type="SUPFAM" id="SSF49265">
    <property type="entry name" value="Fibronectin type III"/>
    <property type="match status" value="1"/>
</dbReference>
<keyword evidence="5" id="KW-0677">Repeat</keyword>
<feature type="domain" description="Ig-like" evidence="13">
    <location>
        <begin position="902"/>
        <end position="982"/>
    </location>
</feature>
<evidence type="ECO:0000256" key="6">
    <source>
        <dbReference type="ARBA" id="ARBA00023034"/>
    </source>
</evidence>
<feature type="domain" description="Ig-like" evidence="13">
    <location>
        <begin position="339"/>
        <end position="425"/>
    </location>
</feature>
<dbReference type="PANTHER" id="PTHR35971">
    <property type="entry name" value="SI:DKEY-31G6.6"/>
    <property type="match status" value="1"/>
</dbReference>
<organism evidence="15">
    <name type="scientific">Sus scrofa</name>
    <name type="common">Pig</name>
    <dbReference type="NCBI Taxonomy" id="9823"/>
    <lineage>
        <taxon>Eukaryota</taxon>
        <taxon>Metazoa</taxon>
        <taxon>Chordata</taxon>
        <taxon>Craniata</taxon>
        <taxon>Vertebrata</taxon>
        <taxon>Euteleostomi</taxon>
        <taxon>Mammalia</taxon>
        <taxon>Eutheria</taxon>
        <taxon>Laurasiatheria</taxon>
        <taxon>Artiodactyla</taxon>
        <taxon>Suina</taxon>
        <taxon>Suidae</taxon>
        <taxon>Sus</taxon>
    </lineage>
</organism>
<dbReference type="SMART" id="SM00408">
    <property type="entry name" value="IGc2"/>
    <property type="match status" value="12"/>
</dbReference>
<dbReference type="FunFam" id="2.60.40.10:FF:000608">
    <property type="entry name" value="obscurin-like protein 1 isoform X2"/>
    <property type="match status" value="1"/>
</dbReference>
<keyword evidence="3" id="KW-0963">Cytoplasm</keyword>
<dbReference type="PROSITE" id="PS50853">
    <property type="entry name" value="FN3"/>
    <property type="match status" value="1"/>
</dbReference>
<dbReference type="InterPro" id="IPR036116">
    <property type="entry name" value="FN3_sf"/>
</dbReference>
<dbReference type="GO" id="GO:0048471">
    <property type="term" value="C:perinuclear region of cytoplasm"/>
    <property type="evidence" value="ECO:0007669"/>
    <property type="project" value="UniProtKB-SubCell"/>
</dbReference>
<evidence type="ECO:0000256" key="12">
    <source>
        <dbReference type="SAM" id="MobiDB-lite"/>
    </source>
</evidence>
<evidence type="ECO:0000256" key="7">
    <source>
        <dbReference type="ARBA" id="ARBA00023157"/>
    </source>
</evidence>
<dbReference type="InterPro" id="IPR003599">
    <property type="entry name" value="Ig_sub"/>
</dbReference>
<dbReference type="PROSITE" id="PS50835">
    <property type="entry name" value="IG_LIKE"/>
    <property type="match status" value="12"/>
</dbReference>
<dbReference type="EMBL" id="DQIR01070872">
    <property type="protein sequence ID" value="HDA26348.1"/>
    <property type="molecule type" value="Transcribed_RNA"/>
</dbReference>
<dbReference type="FunFam" id="2.60.40.10:FF:001780">
    <property type="entry name" value="Obscurin like 1"/>
    <property type="match status" value="1"/>
</dbReference>
<dbReference type="Gene3D" id="2.60.40.10">
    <property type="entry name" value="Immunoglobulins"/>
    <property type="match status" value="15"/>
</dbReference>
<comment type="subunit">
    <text evidence="10">Component of the 3M complex, composed of core components CUL7, CCDC8 and OBSL1. Interacts with CCDC8. Interacts with CUL7; the interaction is direct. Interacts with FBXW8. Interacts (via N-terminal Ig-like domain) with TTN/titin (via C-terminal Ig-like domain); the interaction is direct.</text>
</comment>
<dbReference type="FunFam" id="2.60.40.10:FF:001447">
    <property type="entry name" value="Obscurin like 1"/>
    <property type="match status" value="1"/>
</dbReference>
<dbReference type="FunFam" id="2.60.40.10:FF:000393">
    <property type="entry name" value="Putative obscurin-like protein 1"/>
    <property type="match status" value="1"/>
</dbReference>
<dbReference type="EMBL" id="DQIR01072133">
    <property type="protein sequence ID" value="HDA27609.1"/>
    <property type="molecule type" value="Transcribed_RNA"/>
</dbReference>
<dbReference type="SMART" id="SM00409">
    <property type="entry name" value="IG"/>
    <property type="match status" value="14"/>
</dbReference>
<dbReference type="EMBL" id="DQIR01070874">
    <property type="protein sequence ID" value="HDA26350.1"/>
    <property type="molecule type" value="Transcribed_RNA"/>
</dbReference>
<dbReference type="FunFam" id="2.60.40.10:FF:000211">
    <property type="entry name" value="Obscurin-like protein 1"/>
    <property type="match status" value="1"/>
</dbReference>
<keyword evidence="7" id="KW-1015">Disulfide bond</keyword>
<dbReference type="SUPFAM" id="SSF48726">
    <property type="entry name" value="Immunoglobulin"/>
    <property type="match status" value="13"/>
</dbReference>
<dbReference type="Pfam" id="PF07679">
    <property type="entry name" value="I-set"/>
    <property type="match status" value="11"/>
</dbReference>
<protein>
    <recommendedName>
        <fullName evidence="11">Obscurin-like protein 1</fullName>
    </recommendedName>
</protein>
<feature type="domain" description="Ig-like" evidence="13">
    <location>
        <begin position="714"/>
        <end position="800"/>
    </location>
</feature>
<dbReference type="EMBL" id="DQIR01070875">
    <property type="protein sequence ID" value="HDA26351.1"/>
    <property type="molecule type" value="Transcribed_RNA"/>
</dbReference>
<name>A0A480HPL2_PIG</name>
<keyword evidence="6" id="KW-0333">Golgi apparatus</keyword>
<dbReference type="InterPro" id="IPR036179">
    <property type="entry name" value="Ig-like_dom_sf"/>
</dbReference>
<dbReference type="GO" id="GO:0005794">
    <property type="term" value="C:Golgi apparatus"/>
    <property type="evidence" value="ECO:0007669"/>
    <property type="project" value="UniProtKB-SubCell"/>
</dbReference>
<dbReference type="FunFam" id="2.60.40.10:FF:000963">
    <property type="entry name" value="Obscurin like 1"/>
    <property type="match status" value="1"/>
</dbReference>
<dbReference type="CDD" id="cd00096">
    <property type="entry name" value="Ig"/>
    <property type="match status" value="2"/>
</dbReference>
<feature type="region of interest" description="Disordered" evidence="12">
    <location>
        <begin position="104"/>
        <end position="129"/>
    </location>
</feature>
<evidence type="ECO:0000256" key="9">
    <source>
        <dbReference type="ARBA" id="ARBA00057297"/>
    </source>
</evidence>
<evidence type="ECO:0000256" key="4">
    <source>
        <dbReference type="ARBA" id="ARBA00022553"/>
    </source>
</evidence>
<dbReference type="EMBL" id="DQIR01070871">
    <property type="protein sequence ID" value="HDA26347.1"/>
    <property type="molecule type" value="Transcribed_RNA"/>
</dbReference>
<dbReference type="EMBL" id="DQIR01212997">
    <property type="protein sequence ID" value="HDB68474.1"/>
    <property type="molecule type" value="Transcribed_RNA"/>
</dbReference>
<dbReference type="PANTHER" id="PTHR35971:SF6">
    <property type="entry name" value="OBSCURIN-LIKE PROTEIN 1"/>
    <property type="match status" value="1"/>
</dbReference>
<dbReference type="InterPro" id="IPR013783">
    <property type="entry name" value="Ig-like_fold"/>
</dbReference>
<dbReference type="InterPro" id="IPR052385">
    <property type="entry name" value="Obscurin/Obscurin-like_Reg"/>
</dbReference>
<reference evidence="15" key="1">
    <citation type="journal article" date="2019" name="PeerJ">
        <title>Genes of the pig, Sus scrofa, reconstructed with EvidentialGene.</title>
        <authorList>
            <person name="Gilbert D.G."/>
        </authorList>
    </citation>
    <scope>NUCLEOTIDE SEQUENCE</scope>
</reference>
<dbReference type="FunFam" id="2.60.40.10:FF:000241">
    <property type="entry name" value="obscurin-like protein 1 isoform X2"/>
    <property type="match status" value="3"/>
</dbReference>
<dbReference type="EMBL" id="DQIR01070870">
    <property type="protein sequence ID" value="HDA26346.1"/>
    <property type="molecule type" value="Transcribed_RNA"/>
</dbReference>
<dbReference type="EMBL" id="DQIR01213932">
    <property type="protein sequence ID" value="HDB69409.1"/>
    <property type="molecule type" value="Transcribed_RNA"/>
</dbReference>
<dbReference type="GO" id="GO:0050775">
    <property type="term" value="P:positive regulation of dendrite morphogenesis"/>
    <property type="evidence" value="ECO:0007669"/>
    <property type="project" value="UniProtKB-ARBA"/>
</dbReference>
<keyword evidence="4" id="KW-0597">Phosphoprotein</keyword>
<dbReference type="InterPro" id="IPR013098">
    <property type="entry name" value="Ig_I-set"/>
</dbReference>
<feature type="domain" description="Ig-like" evidence="13">
    <location>
        <begin position="241"/>
        <end position="330"/>
    </location>
</feature>
<keyword evidence="8" id="KW-0393">Immunoglobulin domain</keyword>
<dbReference type="FunFam" id="2.60.40.10:FF:000856">
    <property type="entry name" value="Obscurin like 1"/>
    <property type="match status" value="1"/>
</dbReference>
<comment type="function">
    <text evidence="9">Core component of the 3M complex, a complex required to regulate microtubule dynamics and genome integrity. It is unclear how the 3M complex regulates microtubules, it could act by controlling the level of a microtubule stabilizer. Acts as a regulator of the Cul7-RING(FBXW8) ubiquitin-protein ligase, playing a critical role in the ubiquitin ligase pathway that regulates Golgi morphogenesis and dendrite patterning in brain. Required to localize CUL7 to the Golgi apparatus in neurons.</text>
</comment>
<feature type="domain" description="Ig-like" evidence="13">
    <location>
        <begin position="12"/>
        <end position="100"/>
    </location>
</feature>
<evidence type="ECO:0000256" key="1">
    <source>
        <dbReference type="ARBA" id="ARBA00004555"/>
    </source>
</evidence>
<dbReference type="CDD" id="cd00063">
    <property type="entry name" value="FN3"/>
    <property type="match status" value="1"/>
</dbReference>
<evidence type="ECO:0000313" key="15">
    <source>
        <dbReference type="EMBL" id="HDA26350.1"/>
    </source>
</evidence>
<sequence length="1451" mass="158576">MKAGSGDQGSPPCFLRFPRPVRVLSGAEAELKCVVLGEPPPTVVWEKGGQPLAASERLSFPADGAEHGLLLSGALPTDAGVYVCRARNAAGEAYAAAAVTVLEPPAPEPEPQPAERPLPPPGAGEGAPVFLTGPRSQWVLRGAEVVLECQVGGLPEPTLYWEKDGMALDEVWDSSHFALEPGRTEGRPGASLALRILAVRLPDSGVYVCHARNAHGHARAGALLQVHQPPESPPEDPDEVPKPVVEPLKCAPKTFWVNEGKHAKFRCYVMGKPEPEIEWHWEGRPLLPDRRRLMYRDRGGGFVLKVLYCQAKDRGLYVCAARNSAGQTLSAVQLHVKEPRFRFTRPLQDVEGREHGIAVLECKVPNSRIPTAWFREDQRLLPCRKYEQIEEGAVRRLIIHRLKADDEGVYLCEMRGRVRTVANVTVKGPILKRLPRKLDVFEGENAVLLVETGEAGVEGCWTRDGEDLPAICQSSSGHMHALVLPGVTREDAGEVTFSLGNSHTTTLLRVKCVKHNPPGPPLLVEMFKGHKNTVLLTWKPPEPAPETPFIYRLERQEVGSEDWIQCFSIVKAGAVEVPGDCVPSEGDYRFRICTVSEHGRSPHVVFHGSAHLVPTARLVAGLEDVQVYDGEDAVFSLHLSTIIQGTWFLNGEELKSHVPEGEVEPGALRYRVEKKGLQHRLILQAVKHQDSGALVGFSCPGVQDSAALTIQESPVHILSPQDKVSLTFTTSERVVLTCELSRVDFPASWYKDGQRVEESESLVVKLDGRKHRLILPEAQIQDSGEFECRTEGVSAFFSVTVRDPPVHILDPREHVFVHAITSECVMLTCEVDREGAPVHWYKDGQEVEESDFVVLENEGAHHRLVLPAAQPPDGGEFQCVAGDERAYFTVTITDVSSWIVYPSGKVYVAAVRLERVVLTCELCRPWAEVRWTKDGEEVVESPALLLQKEDTVRRLVLPAVQLEDSGEYLCEIDDESASFTVTVTEPPVRIIYPRDEVTLVAVSLECVVLMCELSREDAPVRWYKDGLEVEESEALVLESDGPRRRLVLPAAQPEDGGEFVCDAGDDSAFFTVTVTAPPERIVHPAARALDLQFGAPGRVELRCEVAPAGSQVRWYKDGLEVEASDVLQLGAEGPIRTLTLPHAEPEDAGEYVCETRDEAVTFNVSLAEPPVQFLAPEAAPSPLCVAPGDPVVLSCELSRAGALVFWSHNGRPVQEGEGLELHAEGPRRILCIRAADPAHAGLYTCQSGAAPGAPSLSFTVQVAEPPPVKLVSELTPLTVHEGDDATFRCEVSPPDADVTWLRNGAVVTPGPQLEMAQNGSSRTLTLRGCQLEDAGTVTARAGGTATSARLHVRETELLFLRRLQDVRAEEGQDVCLQVETGRVGAAGAVRWVRGGVPLPPDSRLATTQDGHVHRLLIHGVVPADQGTYGCESHHDRTLARLSVRRECPVLS</sequence>
<dbReference type="FunFam" id="2.60.40.10:FF:000569">
    <property type="entry name" value="obscurin-like protein 1 isoform X2"/>
    <property type="match status" value="2"/>
</dbReference>
<evidence type="ECO:0000256" key="3">
    <source>
        <dbReference type="ARBA" id="ARBA00022490"/>
    </source>
</evidence>
<feature type="compositionally biased region" description="Pro residues" evidence="12">
    <location>
        <begin position="104"/>
        <end position="122"/>
    </location>
</feature>
<comment type="subcellular location">
    <subcellularLocation>
        <location evidence="2">Cytoplasm</location>
        <location evidence="2">Perinuclear region</location>
    </subcellularLocation>
    <subcellularLocation>
        <location evidence="1">Golgi apparatus</location>
    </subcellularLocation>
</comment>
<dbReference type="EMBL" id="DQIR01070869">
    <property type="protein sequence ID" value="HDA26345.1"/>
    <property type="molecule type" value="Transcribed_RNA"/>
</dbReference>
<proteinExistence type="predicted"/>
<feature type="domain" description="Ig-like" evidence="13">
    <location>
        <begin position="804"/>
        <end position="891"/>
    </location>
</feature>
<evidence type="ECO:0000256" key="10">
    <source>
        <dbReference type="ARBA" id="ARBA00063153"/>
    </source>
</evidence>
<dbReference type="FunFam" id="2.60.40.10:FF:000464">
    <property type="entry name" value="Putative obscurin-like protein 1"/>
    <property type="match status" value="1"/>
</dbReference>
<evidence type="ECO:0000256" key="2">
    <source>
        <dbReference type="ARBA" id="ARBA00004556"/>
    </source>
</evidence>
<evidence type="ECO:0000256" key="8">
    <source>
        <dbReference type="ARBA" id="ARBA00023319"/>
    </source>
</evidence>
<feature type="domain" description="Ig-like" evidence="13">
    <location>
        <begin position="128"/>
        <end position="225"/>
    </location>
</feature>